<sequence length="294" mass="33059">MNLIKKRQMDRLANLNKQKGAHKSEAKGGNAKPKTVSKLRKQLQKKAEVKVVDTPADSTGSDGSEADLKNLKDDVSDLENRVDDAESEIQAIKEKLDDESDFVGNPELETHKQMLVGLMDEVTSVEDIEERAPYKAEAIKRLEDFVNGFVSSGARYPNIVAVWVMIWLFDLKDIGRAMPLALHLVSQKIQLMPGRFNSNIATFVCDQVYDWAKAQLDAHKSSGPYLEQLIEAMEAEKWELNKVVKGKMYVIYGKHLDALAEYEPALNAYETAMDINPQAGAKKRIRELQAKLKL</sequence>
<gene>
    <name evidence="3" type="ORF">DFP76_104247</name>
</gene>
<feature type="compositionally biased region" description="Basic residues" evidence="2">
    <location>
        <begin position="35"/>
        <end position="44"/>
    </location>
</feature>
<evidence type="ECO:0000256" key="2">
    <source>
        <dbReference type="SAM" id="MobiDB-lite"/>
    </source>
</evidence>
<keyword evidence="4" id="KW-1185">Reference proteome</keyword>
<dbReference type="EMBL" id="QNRF01000004">
    <property type="protein sequence ID" value="RBO83428.1"/>
    <property type="molecule type" value="Genomic_DNA"/>
</dbReference>
<protein>
    <submittedName>
        <fullName evidence="3">Small terminase subunit</fullName>
    </submittedName>
</protein>
<dbReference type="InterPro" id="IPR019734">
    <property type="entry name" value="TPR_rpt"/>
</dbReference>
<evidence type="ECO:0000256" key="1">
    <source>
        <dbReference type="PROSITE-ProRule" id="PRU00339"/>
    </source>
</evidence>
<organism evidence="3 4">
    <name type="scientific">Marinomonas aquiplantarum</name>
    <dbReference type="NCBI Taxonomy" id="491951"/>
    <lineage>
        <taxon>Bacteria</taxon>
        <taxon>Pseudomonadati</taxon>
        <taxon>Pseudomonadota</taxon>
        <taxon>Gammaproteobacteria</taxon>
        <taxon>Oceanospirillales</taxon>
        <taxon>Oceanospirillaceae</taxon>
        <taxon>Marinomonas</taxon>
    </lineage>
</organism>
<dbReference type="Proteomes" id="UP000252086">
    <property type="component" value="Unassembled WGS sequence"/>
</dbReference>
<comment type="caution">
    <text evidence="3">The sequence shown here is derived from an EMBL/GenBank/DDBJ whole genome shotgun (WGS) entry which is preliminary data.</text>
</comment>
<feature type="repeat" description="TPR" evidence="1">
    <location>
        <begin position="246"/>
        <end position="279"/>
    </location>
</feature>
<evidence type="ECO:0000313" key="4">
    <source>
        <dbReference type="Proteomes" id="UP000252086"/>
    </source>
</evidence>
<proteinExistence type="predicted"/>
<name>A0A366D2D0_9GAMM</name>
<dbReference type="AlphaFoldDB" id="A0A366D2D0"/>
<dbReference type="GO" id="GO:0003677">
    <property type="term" value="F:DNA binding"/>
    <property type="evidence" value="ECO:0007669"/>
    <property type="project" value="InterPro"/>
</dbReference>
<dbReference type="InterPro" id="IPR010270">
    <property type="entry name" value="Phage_P2_GpM"/>
</dbReference>
<dbReference type="Pfam" id="PF05944">
    <property type="entry name" value="Phage_term_smal"/>
    <property type="match status" value="1"/>
</dbReference>
<reference evidence="3 4" key="1">
    <citation type="submission" date="2018-06" db="EMBL/GenBank/DDBJ databases">
        <title>Genomic Encyclopedia of Type Strains, Phase III (KMG-III): the genomes of soil and plant-associated and newly described type strains.</title>
        <authorList>
            <person name="Whitman W."/>
        </authorList>
    </citation>
    <scope>NUCLEOTIDE SEQUENCE [LARGE SCALE GENOMIC DNA]</scope>
    <source>
        <strain evidence="3 4">CECT 7732</strain>
    </source>
</reference>
<keyword evidence="1" id="KW-0802">TPR repeat</keyword>
<accession>A0A366D2D0</accession>
<feature type="region of interest" description="Disordered" evidence="2">
    <location>
        <begin position="15"/>
        <end position="71"/>
    </location>
</feature>
<dbReference type="PROSITE" id="PS50005">
    <property type="entry name" value="TPR"/>
    <property type="match status" value="1"/>
</dbReference>
<dbReference type="GO" id="GO:0004519">
    <property type="term" value="F:endonuclease activity"/>
    <property type="evidence" value="ECO:0007669"/>
    <property type="project" value="InterPro"/>
</dbReference>
<evidence type="ECO:0000313" key="3">
    <source>
        <dbReference type="EMBL" id="RBO83428.1"/>
    </source>
</evidence>